<dbReference type="GO" id="GO:0006508">
    <property type="term" value="P:proteolysis"/>
    <property type="evidence" value="ECO:0007669"/>
    <property type="project" value="UniProtKB-KW"/>
</dbReference>
<keyword evidence="1" id="KW-0645">Protease</keyword>
<keyword evidence="3" id="KW-1185">Reference proteome</keyword>
<reference evidence="2 3" key="1">
    <citation type="submission" date="2023-04" db="EMBL/GenBank/DDBJ databases">
        <authorList>
            <person name="Hsu D."/>
        </authorList>
    </citation>
    <scope>NUCLEOTIDE SEQUENCE [LARGE SCALE GENOMIC DNA]</scope>
    <source>
        <strain evidence="2 3">MK1</strain>
    </source>
</reference>
<dbReference type="EMBL" id="CP121694">
    <property type="protein sequence ID" value="WRO21387.1"/>
    <property type="molecule type" value="Genomic_DNA"/>
</dbReference>
<evidence type="ECO:0000313" key="2">
    <source>
        <dbReference type="EMBL" id="WRO21387.1"/>
    </source>
</evidence>
<comment type="similarity">
    <text evidence="1">Belongs to the peptidase C69 family.</text>
</comment>
<dbReference type="PANTHER" id="PTHR12994">
    <property type="entry name" value="SECERNIN"/>
    <property type="match status" value="1"/>
</dbReference>
<dbReference type="Proteomes" id="UP001329915">
    <property type="component" value="Chromosome"/>
</dbReference>
<dbReference type="Gene3D" id="3.60.60.10">
    <property type="entry name" value="Penicillin V Acylase, Chain A"/>
    <property type="match status" value="1"/>
</dbReference>
<dbReference type="GO" id="GO:0016805">
    <property type="term" value="F:dipeptidase activity"/>
    <property type="evidence" value="ECO:0007669"/>
    <property type="project" value="UniProtKB-KW"/>
</dbReference>
<dbReference type="InterPro" id="IPR005322">
    <property type="entry name" value="Peptidase_C69"/>
</dbReference>
<sequence length="441" mass="50802">MCDTLVALGNSTSDGSVIFAKNSDRQPNEPHIMVRVPRKKYQQGTKVKCTYIEVDQVEETYEVFLLKPSWIWGCEMGANEFGVNVGNEAVFTKEKYAKTGLLGMDLARLALERAQTSEEALHLITDLLEKYSQGGNCGYEKPFTYHNSFLIADKDAAWVLETAGQYWAAQKVKDIRTISNCLTIEKDFELCHDQLIQHAIDKGWCKSEKDFNFAQCYTDKLITRLSGANQRCKTTHAFLDNNKGNITVEKVASLLRSHDQNIEGKQFKKHSLQSVCMHGGFLFGDHTTGSYIAALNKHQNTYWVTGSSTPCISLFKPLWLIEGERVTFSEDEKENAIEFWQRREQLHRMILENRIADLDEFLTQRDRLELDLQRKIAALSLQDVSQQTLQEIIKYGFEKEEQLLTKTIENNQHNRSHIVGNPYFRYYWGKQNKRLAEEIVK</sequence>
<dbReference type="Pfam" id="PF03577">
    <property type="entry name" value="Peptidase_C69"/>
    <property type="match status" value="1"/>
</dbReference>
<gene>
    <name evidence="2" type="ORF">MFMK1_001195</name>
</gene>
<name>A0AAU0ULJ5_9FIRM</name>
<dbReference type="EC" id="3.4.-.-" evidence="1"/>
<dbReference type="RefSeq" id="WP_366924231.1">
    <property type="nucleotide sequence ID" value="NZ_CP121694.1"/>
</dbReference>
<comment type="catalytic activity">
    <reaction evidence="1">
        <text>an L-aminoacyl-L-amino acid + H2O = 2 an L-alpha-amino acid</text>
        <dbReference type="Rhea" id="RHEA:48940"/>
        <dbReference type="ChEBI" id="CHEBI:15377"/>
        <dbReference type="ChEBI" id="CHEBI:59869"/>
        <dbReference type="ChEBI" id="CHEBI:77460"/>
    </reaction>
</comment>
<protein>
    <recommendedName>
        <fullName evidence="1">Dipeptidase</fullName>
        <ecNumber evidence="1">3.4.-.-</ecNumber>
    </recommendedName>
</protein>
<proteinExistence type="inferred from homology"/>
<dbReference type="GO" id="GO:0070004">
    <property type="term" value="F:cysteine-type exopeptidase activity"/>
    <property type="evidence" value="ECO:0007669"/>
    <property type="project" value="InterPro"/>
</dbReference>
<evidence type="ECO:0000313" key="3">
    <source>
        <dbReference type="Proteomes" id="UP001329915"/>
    </source>
</evidence>
<organism evidence="2 3">
    <name type="scientific">Metallumcola ferriviriculae</name>
    <dbReference type="NCBI Taxonomy" id="3039180"/>
    <lineage>
        <taxon>Bacteria</taxon>
        <taxon>Bacillati</taxon>
        <taxon>Bacillota</taxon>
        <taxon>Clostridia</taxon>
        <taxon>Neomoorellales</taxon>
        <taxon>Desulfitibacteraceae</taxon>
        <taxon>Metallumcola</taxon>
    </lineage>
</organism>
<dbReference type="PANTHER" id="PTHR12994:SF17">
    <property type="entry name" value="LD30995P"/>
    <property type="match status" value="1"/>
</dbReference>
<keyword evidence="1 2" id="KW-0378">Hydrolase</keyword>
<evidence type="ECO:0000256" key="1">
    <source>
        <dbReference type="RuleBase" id="RU364089"/>
    </source>
</evidence>
<keyword evidence="1 2" id="KW-0224">Dipeptidase</keyword>
<dbReference type="AlphaFoldDB" id="A0AAU0ULJ5"/>
<dbReference type="KEGG" id="dbc:MFMK1_001195"/>
<accession>A0AAU0ULJ5</accession>